<dbReference type="InterPro" id="IPR038215">
    <property type="entry name" value="TN5-like_N_sf"/>
</dbReference>
<dbReference type="Gene3D" id="1.10.740.10">
    <property type="entry name" value="Transferase Inhibitor Protein From Tn5, Chain"/>
    <property type="match status" value="1"/>
</dbReference>
<dbReference type="NCBIfam" id="NF033590">
    <property type="entry name" value="transpos_IS4_3"/>
    <property type="match status" value="1"/>
</dbReference>
<evidence type="ECO:0000259" key="2">
    <source>
        <dbReference type="Pfam" id="PF14706"/>
    </source>
</evidence>
<name>A0ABS3AVY6_9FIRM</name>
<proteinExistence type="predicted"/>
<dbReference type="Gene3D" id="3.90.350.10">
    <property type="entry name" value="Transposase Inhibitor Protein From Tn5, Chain A, domain 1"/>
    <property type="match status" value="1"/>
</dbReference>
<dbReference type="InterPro" id="IPR014737">
    <property type="entry name" value="Transposase_Tn5-like_C"/>
</dbReference>
<organism evidence="3 4">
    <name type="scientific">Sulfobacillus acidophilus</name>
    <dbReference type="NCBI Taxonomy" id="53633"/>
    <lineage>
        <taxon>Bacteria</taxon>
        <taxon>Bacillati</taxon>
        <taxon>Bacillota</taxon>
        <taxon>Clostridia</taxon>
        <taxon>Eubacteriales</taxon>
        <taxon>Clostridiales Family XVII. Incertae Sedis</taxon>
        <taxon>Sulfobacillus</taxon>
    </lineage>
</organism>
<evidence type="ECO:0000313" key="3">
    <source>
        <dbReference type="EMBL" id="MBN4077505.1"/>
    </source>
</evidence>
<dbReference type="PANTHER" id="PTHR37319">
    <property type="entry name" value="TRANSPOSASE"/>
    <property type="match status" value="1"/>
</dbReference>
<dbReference type="InterPro" id="IPR047768">
    <property type="entry name" value="Tn5p-like"/>
</dbReference>
<dbReference type="InterPro" id="IPR012337">
    <property type="entry name" value="RNaseH-like_sf"/>
</dbReference>
<dbReference type="SUPFAM" id="SSF53098">
    <property type="entry name" value="Ribonuclease H-like"/>
    <property type="match status" value="1"/>
</dbReference>
<accession>A0ABS3AVY6</accession>
<evidence type="ECO:0000259" key="1">
    <source>
        <dbReference type="Pfam" id="PF02281"/>
    </source>
</evidence>
<reference evidence="3" key="1">
    <citation type="submission" date="2021-02" db="EMBL/GenBank/DDBJ databases">
        <title>Activity-based single-cell genomes from oceanic crustal fluid captures similar information to metagenomic and metatranscriptomic surveys with orders of magnitude less sampling.</title>
        <authorList>
            <person name="D'Angelo T.S."/>
            <person name="Orcutt B.N."/>
        </authorList>
    </citation>
    <scope>NUCLEOTIDE SEQUENCE [LARGE SCALE GENOMIC DNA]</scope>
    <source>
        <strain evidence="3">AH-315-E05</strain>
    </source>
</reference>
<dbReference type="Pfam" id="PF02281">
    <property type="entry name" value="Dimer_Tnp_Tn5"/>
    <property type="match status" value="1"/>
</dbReference>
<protein>
    <submittedName>
        <fullName evidence="3">IS4 family transposase</fullName>
    </submittedName>
</protein>
<feature type="domain" description="Transposase Tn5-like N-terminal" evidence="2">
    <location>
        <begin position="7"/>
        <end position="62"/>
    </location>
</feature>
<keyword evidence="4" id="KW-1185">Reference proteome</keyword>
<dbReference type="InterPro" id="IPR054836">
    <property type="entry name" value="Tn5_transposase"/>
</dbReference>
<dbReference type="PANTHER" id="PTHR37319:SF1">
    <property type="entry name" value="TRANSPOSASE TN5 DIMERISATION DOMAIN-CONTAINING PROTEIN"/>
    <property type="match status" value="1"/>
</dbReference>
<dbReference type="InterPro" id="IPR003201">
    <property type="entry name" value="Transposase_Tn5"/>
</dbReference>
<evidence type="ECO:0000313" key="4">
    <source>
        <dbReference type="Proteomes" id="UP000765003"/>
    </source>
</evidence>
<gene>
    <name evidence="3" type="ORF">JYT19_01195</name>
</gene>
<dbReference type="Proteomes" id="UP000765003">
    <property type="component" value="Unassembled WGS sequence"/>
</dbReference>
<dbReference type="EMBL" id="JAFITA010000026">
    <property type="protein sequence ID" value="MBN4077505.1"/>
    <property type="molecule type" value="Genomic_DNA"/>
</dbReference>
<comment type="caution">
    <text evidence="3">The sequence shown here is derived from an EMBL/GenBank/DDBJ whole genome shotgun (WGS) entry which is preliminary data.</text>
</comment>
<sequence length="467" mass="53532">MSVKKLVHSEAGTANFGDKRLNMRFKHLLGTFMNRPDGSILGSCNNWTESIAAYRFFSNEKVSPEKILAPHVHSTIERIKEQDIILLVQDTTEIEYNGRAPIEGLGPLSSPGEQGFHLHPTLAVTPQRLCLGILDGNVWVREKLGKKKERARKPIEEKESFRWLQSYLLSNEIAQKAPKTQVVNISDREGDIYEIFSEGKKETIENKAHFLVRAYQNRRLTDNTEDNNVLKLWDMKPIAKTYGEIEFKLPKTKKREARLVTQEIKACEVRLKPPDRTGTELPEVSINAVFCVEKDPPKGVEPLEWLLLTSLPIDTEQQISNIIKYYLCRWQIEIYFKVLKSGCKIEALQLKTYGRIERCLALYMIVAWRVMLVTMMGRKSPNLACDLLFTEEEWKSAYVAIKKKAPPENVPTLDEMIRIIASLGGFLNRKSDGYPGPKVIWKGLQRMHDITLGWTALQSITLKETYV</sequence>
<dbReference type="Pfam" id="PF14706">
    <property type="entry name" value="Tnp_DNA_bind"/>
    <property type="match status" value="1"/>
</dbReference>
<dbReference type="Gene3D" id="1.10.246.40">
    <property type="entry name" value="Tn5 transposase, domain 1"/>
    <property type="match status" value="1"/>
</dbReference>
<dbReference type="InterPro" id="IPR014735">
    <property type="entry name" value="Transposase_Tn5-like_N"/>
</dbReference>
<feature type="domain" description="Transposase Tn5 dimerisation" evidence="1">
    <location>
        <begin position="365"/>
        <end position="448"/>
    </location>
</feature>